<gene>
    <name evidence="3" type="ORF">TPAR_01261</name>
</gene>
<protein>
    <recommendedName>
        <fullName evidence="2">Alpha/beta hydrolase fold-3 domain-containing protein</fullName>
    </recommendedName>
</protein>
<dbReference type="InterPro" id="IPR050300">
    <property type="entry name" value="GDXG_lipolytic_enzyme"/>
</dbReference>
<dbReference type="Proteomes" id="UP000237481">
    <property type="component" value="Unassembled WGS sequence"/>
</dbReference>
<reference evidence="3 4" key="1">
    <citation type="submission" date="2018-01" db="EMBL/GenBank/DDBJ databases">
        <title>Harnessing the power of phylogenomics to disentangle the directionality and signatures of interkingdom host jumping in the parasitic fungal genus Tolypocladium.</title>
        <authorList>
            <person name="Quandt C.A."/>
            <person name="Patterson W."/>
            <person name="Spatafora J.W."/>
        </authorList>
    </citation>
    <scope>NUCLEOTIDE SEQUENCE [LARGE SCALE GENOMIC DNA]</scope>
    <source>
        <strain evidence="3 4">NRBC 100945</strain>
    </source>
</reference>
<dbReference type="PANTHER" id="PTHR48081:SF8">
    <property type="entry name" value="ALPHA_BETA HYDROLASE FOLD-3 DOMAIN-CONTAINING PROTEIN-RELATED"/>
    <property type="match status" value="1"/>
</dbReference>
<feature type="domain" description="Alpha/beta hydrolase fold-3" evidence="2">
    <location>
        <begin position="79"/>
        <end position="172"/>
    </location>
</feature>
<dbReference type="PANTHER" id="PTHR48081">
    <property type="entry name" value="AB HYDROLASE SUPERFAMILY PROTEIN C4A8.06C"/>
    <property type="match status" value="1"/>
</dbReference>
<proteinExistence type="predicted"/>
<evidence type="ECO:0000259" key="2">
    <source>
        <dbReference type="Pfam" id="PF07859"/>
    </source>
</evidence>
<dbReference type="AlphaFoldDB" id="A0A2S4L7X2"/>
<dbReference type="InterPro" id="IPR029058">
    <property type="entry name" value="AB_hydrolase_fold"/>
</dbReference>
<organism evidence="3 4">
    <name type="scientific">Tolypocladium paradoxum</name>
    <dbReference type="NCBI Taxonomy" id="94208"/>
    <lineage>
        <taxon>Eukaryota</taxon>
        <taxon>Fungi</taxon>
        <taxon>Dikarya</taxon>
        <taxon>Ascomycota</taxon>
        <taxon>Pezizomycotina</taxon>
        <taxon>Sordariomycetes</taxon>
        <taxon>Hypocreomycetidae</taxon>
        <taxon>Hypocreales</taxon>
        <taxon>Ophiocordycipitaceae</taxon>
        <taxon>Tolypocladium</taxon>
    </lineage>
</organism>
<comment type="caution">
    <text evidence="3">The sequence shown here is derived from an EMBL/GenBank/DDBJ whole genome shotgun (WGS) entry which is preliminary data.</text>
</comment>
<sequence>MTAYLDPVNRAFADTASQGVPVYTKPFREARDVLESIQKHDPAKDIRVEELNIPVKTGNVKTYIYRPVAADAKHQLPVIFYTHGGGWILGSPHAHELLVEDLARLANAAVVFPYYTPAPEKQYPVQFEESYGALEHIVKNGNKHNLVADRLALAGDSVGHMAIALTQLAQSRKPYLSEKTMDWMIDAFLPNPEDRRQALTSPLAYTPDEVLAKFPPTTIFVSGVDPLIAEGEEFGQRLQKAGVDVAILKAEGQIHDYVLLEPVRKSATARAVVELAALKLGQAISQGYEKVKA</sequence>
<keyword evidence="4" id="KW-1185">Reference proteome</keyword>
<accession>A0A2S4L7X2</accession>
<evidence type="ECO:0000313" key="3">
    <source>
        <dbReference type="EMBL" id="POR38540.1"/>
    </source>
</evidence>
<name>A0A2S4L7X2_9HYPO</name>
<dbReference type="EMBL" id="PKSG01000128">
    <property type="protein sequence ID" value="POR38540.1"/>
    <property type="molecule type" value="Genomic_DNA"/>
</dbReference>
<dbReference type="STRING" id="94208.A0A2S4L7X2"/>
<dbReference type="GO" id="GO:0016787">
    <property type="term" value="F:hydrolase activity"/>
    <property type="evidence" value="ECO:0007669"/>
    <property type="project" value="UniProtKB-KW"/>
</dbReference>
<dbReference type="SUPFAM" id="SSF53474">
    <property type="entry name" value="alpha/beta-Hydrolases"/>
    <property type="match status" value="1"/>
</dbReference>
<dbReference type="InterPro" id="IPR013094">
    <property type="entry name" value="AB_hydrolase_3"/>
</dbReference>
<dbReference type="OrthoDB" id="408631at2759"/>
<dbReference type="Pfam" id="PF07859">
    <property type="entry name" value="Abhydrolase_3"/>
    <property type="match status" value="1"/>
</dbReference>
<dbReference type="Gene3D" id="3.40.50.1820">
    <property type="entry name" value="alpha/beta hydrolase"/>
    <property type="match status" value="1"/>
</dbReference>
<keyword evidence="1" id="KW-0378">Hydrolase</keyword>
<evidence type="ECO:0000313" key="4">
    <source>
        <dbReference type="Proteomes" id="UP000237481"/>
    </source>
</evidence>
<evidence type="ECO:0000256" key="1">
    <source>
        <dbReference type="ARBA" id="ARBA00022801"/>
    </source>
</evidence>